<accession>A0ABW9ADS1</accession>
<name>A0ABW9ADS1_9BURK</name>
<dbReference type="PROSITE" id="PS50111">
    <property type="entry name" value="CHEMOTAXIS_TRANSDUC_2"/>
    <property type="match status" value="1"/>
</dbReference>
<dbReference type="Proteomes" id="UP001629246">
    <property type="component" value="Unassembled WGS sequence"/>
</dbReference>
<keyword evidence="3" id="KW-0807">Transducer</keyword>
<dbReference type="InterPro" id="IPR047347">
    <property type="entry name" value="YvaQ-like_sensor"/>
</dbReference>
<dbReference type="PANTHER" id="PTHR43531">
    <property type="entry name" value="PROTEIN ICFG"/>
    <property type="match status" value="1"/>
</dbReference>
<evidence type="ECO:0000256" key="4">
    <source>
        <dbReference type="SAM" id="Phobius"/>
    </source>
</evidence>
<dbReference type="InterPro" id="IPR051310">
    <property type="entry name" value="MCP_chemotaxis"/>
</dbReference>
<keyword evidence="4" id="KW-0812">Transmembrane</keyword>
<dbReference type="CDD" id="cd19411">
    <property type="entry name" value="MCP2201-like_sensor"/>
    <property type="match status" value="1"/>
</dbReference>
<gene>
    <name evidence="6" type="ORF">PQR62_19210</name>
</gene>
<dbReference type="InterPro" id="IPR004090">
    <property type="entry name" value="Chemotax_Me-accpt_rcpt"/>
</dbReference>
<dbReference type="CDD" id="cd11386">
    <property type="entry name" value="MCP_signal"/>
    <property type="match status" value="1"/>
</dbReference>
<keyword evidence="7" id="KW-1185">Reference proteome</keyword>
<dbReference type="Pfam" id="PF00015">
    <property type="entry name" value="MCPsignal"/>
    <property type="match status" value="1"/>
</dbReference>
<evidence type="ECO:0000256" key="2">
    <source>
        <dbReference type="ARBA" id="ARBA00029447"/>
    </source>
</evidence>
<feature type="domain" description="Methyl-accepting transducer" evidence="5">
    <location>
        <begin position="275"/>
        <end position="504"/>
    </location>
</feature>
<dbReference type="SMART" id="SM00283">
    <property type="entry name" value="MA"/>
    <property type="match status" value="1"/>
</dbReference>
<keyword evidence="4" id="KW-0472">Membrane</keyword>
<comment type="caution">
    <text evidence="6">The sequence shown here is derived from an EMBL/GenBank/DDBJ whole genome shotgun (WGS) entry which is preliminary data.</text>
</comment>
<evidence type="ECO:0000259" key="5">
    <source>
        <dbReference type="PROSITE" id="PS50111"/>
    </source>
</evidence>
<keyword evidence="1" id="KW-0488">Methylation</keyword>
<keyword evidence="4" id="KW-1133">Transmembrane helix</keyword>
<proteinExistence type="inferred from homology"/>
<organism evidence="6 7">
    <name type="scientific">Herbaspirillum lusitanum</name>
    <dbReference type="NCBI Taxonomy" id="213312"/>
    <lineage>
        <taxon>Bacteria</taxon>
        <taxon>Pseudomonadati</taxon>
        <taxon>Pseudomonadota</taxon>
        <taxon>Betaproteobacteria</taxon>
        <taxon>Burkholderiales</taxon>
        <taxon>Oxalobacteraceae</taxon>
        <taxon>Herbaspirillum</taxon>
    </lineage>
</organism>
<dbReference type="SUPFAM" id="SSF58104">
    <property type="entry name" value="Methyl-accepting chemotaxis protein (MCP) signaling domain"/>
    <property type="match status" value="1"/>
</dbReference>
<dbReference type="Gene3D" id="1.10.287.950">
    <property type="entry name" value="Methyl-accepting chemotaxis protein"/>
    <property type="match status" value="1"/>
</dbReference>
<dbReference type="PRINTS" id="PR00260">
    <property type="entry name" value="CHEMTRNSDUCR"/>
</dbReference>
<dbReference type="RefSeq" id="WP_408159617.1">
    <property type="nucleotide sequence ID" value="NZ_JAQQFM010000008.1"/>
</dbReference>
<feature type="transmembrane region" description="Helical" evidence="4">
    <location>
        <begin position="193"/>
        <end position="214"/>
    </location>
</feature>
<comment type="similarity">
    <text evidence="2">Belongs to the methyl-accepting chemotaxis (MCP) protein family.</text>
</comment>
<dbReference type="InterPro" id="IPR004089">
    <property type="entry name" value="MCPsignal_dom"/>
</dbReference>
<evidence type="ECO:0000256" key="3">
    <source>
        <dbReference type="PROSITE-ProRule" id="PRU00284"/>
    </source>
</evidence>
<evidence type="ECO:0000256" key="1">
    <source>
        <dbReference type="ARBA" id="ARBA00022481"/>
    </source>
</evidence>
<dbReference type="Pfam" id="PF12729">
    <property type="entry name" value="4HB_MCP_1"/>
    <property type="match status" value="1"/>
</dbReference>
<evidence type="ECO:0000313" key="7">
    <source>
        <dbReference type="Proteomes" id="UP001629246"/>
    </source>
</evidence>
<dbReference type="InterPro" id="IPR024478">
    <property type="entry name" value="HlyB_4HB_MCP"/>
</dbReference>
<dbReference type="EMBL" id="JAQQFM010000008">
    <property type="protein sequence ID" value="MFL9926414.1"/>
    <property type="molecule type" value="Genomic_DNA"/>
</dbReference>
<protein>
    <submittedName>
        <fullName evidence="6">Methyl-accepting chemotaxis protein</fullName>
    </submittedName>
</protein>
<sequence length="528" mass="55795">MGHLKVVTRLACGFGLILVFLICVSLLGLFGMSRMASALRDITNINNAETKLATTLRNAISSRAIVIRNIALLDDAEAMRPEAENLKRQEKIYADSFAALEAKFASEPSTTDRERQLMAQLKLDEAAATPLMNKALQLGLANDNAGAIKVLIAEVRPRQAAWIKTLTELSDFEEKLNDEAALAAETTYERLRIFTLGVMVCAVLIGVIGAVLIARSIVRQLGAEPVEAQSIARDIANGDLTAVVRLRPGDSGSLMASIEQMRAQLNVIVNGIKTAAETISVASGEIAQGNFDLSQRTEEQAASLEETAASMEELTTAVRQNTQHATEARALSAGASDIAVSGGEAFEKVVATMARIASSSSKMSDIIGVIEGIAFQTNILALNAAVEAARAGEEGRGFAVVASEVRSLAQRSAMASKEIKELISESVGHVSAGSDLVSQAGNQMANVVSSVRRFSEIMNDIAAASTEQSTGIEQVNTAIVQMDQVTQQNAALVEQASAAAQALSFQANGLLNAVSVFKINHQGQLALA</sequence>
<reference evidence="6 7" key="1">
    <citation type="journal article" date="2024" name="Chem. Sci.">
        <title>Discovery of megapolipeptins by genome mining of a Burkholderiales bacteria collection.</title>
        <authorList>
            <person name="Paulo B.S."/>
            <person name="Recchia M.J.J."/>
            <person name="Lee S."/>
            <person name="Fergusson C.H."/>
            <person name="Romanowski S.B."/>
            <person name="Hernandez A."/>
            <person name="Krull N."/>
            <person name="Liu D.Y."/>
            <person name="Cavanagh H."/>
            <person name="Bos A."/>
            <person name="Gray C.A."/>
            <person name="Murphy B.T."/>
            <person name="Linington R.G."/>
            <person name="Eustaquio A.S."/>
        </authorList>
    </citation>
    <scope>NUCLEOTIDE SEQUENCE [LARGE SCALE GENOMIC DNA]</scope>
    <source>
        <strain evidence="6 7">RL21-008-BIB-A</strain>
    </source>
</reference>
<feature type="transmembrane region" description="Helical" evidence="4">
    <location>
        <begin position="6"/>
        <end position="30"/>
    </location>
</feature>
<evidence type="ECO:0000313" key="6">
    <source>
        <dbReference type="EMBL" id="MFL9926414.1"/>
    </source>
</evidence>
<dbReference type="PANTHER" id="PTHR43531:SF14">
    <property type="entry name" value="METHYL-ACCEPTING CHEMOTAXIS PROTEIN I-RELATED"/>
    <property type="match status" value="1"/>
</dbReference>